<evidence type="ECO:0000313" key="15">
    <source>
        <dbReference type="EMBL" id="RKT55970.1"/>
    </source>
</evidence>
<gene>
    <name evidence="15" type="ORF">C8E97_4658</name>
</gene>
<dbReference type="GO" id="GO:0000155">
    <property type="term" value="F:phosphorelay sensor kinase activity"/>
    <property type="evidence" value="ECO:0007669"/>
    <property type="project" value="InterPro"/>
</dbReference>
<keyword evidence="9" id="KW-0902">Two-component regulatory system</keyword>
<dbReference type="PROSITE" id="PS50885">
    <property type="entry name" value="HAMP"/>
    <property type="match status" value="1"/>
</dbReference>
<evidence type="ECO:0000256" key="5">
    <source>
        <dbReference type="ARBA" id="ARBA00022679"/>
    </source>
</evidence>
<comment type="subcellular location">
    <subcellularLocation>
        <location evidence="2">Cell membrane</location>
    </subcellularLocation>
</comment>
<evidence type="ECO:0000256" key="8">
    <source>
        <dbReference type="ARBA" id="ARBA00022989"/>
    </source>
</evidence>
<evidence type="ECO:0000256" key="12">
    <source>
        <dbReference type="SAM" id="SignalP"/>
    </source>
</evidence>
<dbReference type="InterPro" id="IPR036890">
    <property type="entry name" value="HATPase_C_sf"/>
</dbReference>
<keyword evidence="4" id="KW-0597">Phosphoprotein</keyword>
<dbReference type="RefSeq" id="WP_121007604.1">
    <property type="nucleotide sequence ID" value="NZ_RBXO01000001.1"/>
</dbReference>
<evidence type="ECO:0000256" key="11">
    <source>
        <dbReference type="SAM" id="Phobius"/>
    </source>
</evidence>
<evidence type="ECO:0000256" key="6">
    <source>
        <dbReference type="ARBA" id="ARBA00022692"/>
    </source>
</evidence>
<dbReference type="SMART" id="SM00388">
    <property type="entry name" value="HisKA"/>
    <property type="match status" value="1"/>
</dbReference>
<dbReference type="InterPro" id="IPR003661">
    <property type="entry name" value="HisK_dim/P_dom"/>
</dbReference>
<dbReference type="Gene3D" id="1.10.287.130">
    <property type="match status" value="1"/>
</dbReference>
<evidence type="ECO:0000256" key="7">
    <source>
        <dbReference type="ARBA" id="ARBA00022777"/>
    </source>
</evidence>
<dbReference type="Gene3D" id="3.30.565.10">
    <property type="entry name" value="Histidine kinase-like ATPase, C-terminal domain"/>
    <property type="match status" value="1"/>
</dbReference>
<dbReference type="GO" id="GO:0005886">
    <property type="term" value="C:plasma membrane"/>
    <property type="evidence" value="ECO:0007669"/>
    <property type="project" value="UniProtKB-SubCell"/>
</dbReference>
<organism evidence="15 16">
    <name type="scientific">Saccharothrix australiensis</name>
    <dbReference type="NCBI Taxonomy" id="2072"/>
    <lineage>
        <taxon>Bacteria</taxon>
        <taxon>Bacillati</taxon>
        <taxon>Actinomycetota</taxon>
        <taxon>Actinomycetes</taxon>
        <taxon>Pseudonocardiales</taxon>
        <taxon>Pseudonocardiaceae</taxon>
        <taxon>Saccharothrix</taxon>
    </lineage>
</organism>
<dbReference type="PANTHER" id="PTHR45436">
    <property type="entry name" value="SENSOR HISTIDINE KINASE YKOH"/>
    <property type="match status" value="1"/>
</dbReference>
<dbReference type="PROSITE" id="PS50109">
    <property type="entry name" value="HIS_KIN"/>
    <property type="match status" value="1"/>
</dbReference>
<evidence type="ECO:0000256" key="9">
    <source>
        <dbReference type="ARBA" id="ARBA00023012"/>
    </source>
</evidence>
<name>A0A495W4E1_9PSEU</name>
<protein>
    <recommendedName>
        <fullName evidence="3">histidine kinase</fullName>
        <ecNumber evidence="3">2.7.13.3</ecNumber>
    </recommendedName>
</protein>
<keyword evidence="10 11" id="KW-0472">Membrane</keyword>
<dbReference type="Proteomes" id="UP000282084">
    <property type="component" value="Unassembled WGS sequence"/>
</dbReference>
<keyword evidence="8 11" id="KW-1133">Transmembrane helix</keyword>
<dbReference type="SMART" id="SM00387">
    <property type="entry name" value="HATPase_c"/>
    <property type="match status" value="1"/>
</dbReference>
<evidence type="ECO:0000313" key="16">
    <source>
        <dbReference type="Proteomes" id="UP000282084"/>
    </source>
</evidence>
<dbReference type="InterPro" id="IPR050428">
    <property type="entry name" value="TCS_sensor_his_kinase"/>
</dbReference>
<keyword evidence="16" id="KW-1185">Reference proteome</keyword>
<dbReference type="InterPro" id="IPR003660">
    <property type="entry name" value="HAMP_dom"/>
</dbReference>
<feature type="signal peptide" evidence="12">
    <location>
        <begin position="1"/>
        <end position="21"/>
    </location>
</feature>
<evidence type="ECO:0000256" key="3">
    <source>
        <dbReference type="ARBA" id="ARBA00012438"/>
    </source>
</evidence>
<dbReference type="OrthoDB" id="9786919at2"/>
<dbReference type="CDD" id="cd00082">
    <property type="entry name" value="HisKA"/>
    <property type="match status" value="1"/>
</dbReference>
<keyword evidence="12" id="KW-0732">Signal</keyword>
<evidence type="ECO:0000256" key="2">
    <source>
        <dbReference type="ARBA" id="ARBA00004236"/>
    </source>
</evidence>
<feature type="domain" description="Histidine kinase" evidence="13">
    <location>
        <begin position="244"/>
        <end position="450"/>
    </location>
</feature>
<dbReference type="Gene3D" id="6.10.340.10">
    <property type="match status" value="1"/>
</dbReference>
<feature type="domain" description="HAMP" evidence="14">
    <location>
        <begin position="183"/>
        <end position="236"/>
    </location>
</feature>
<dbReference type="InterPro" id="IPR004358">
    <property type="entry name" value="Sig_transdc_His_kin-like_C"/>
</dbReference>
<keyword evidence="5" id="KW-0808">Transferase</keyword>
<evidence type="ECO:0000256" key="10">
    <source>
        <dbReference type="ARBA" id="ARBA00023136"/>
    </source>
</evidence>
<dbReference type="CDD" id="cd00075">
    <property type="entry name" value="HATPase"/>
    <property type="match status" value="1"/>
</dbReference>
<sequence length="452" mass="46697">MRRRLLLVLLLFSAAAVAAFAVPLLSATAAERTQRFALGRTGDLDRFAALAQQAASTGDDTALVTEVAAYAELYGEAVVVVDARRRAVARAGLAADDPALAGVLDAALRDQPAPPVPTVTPWSSGTVVFARPVGTGTRVAGAVVLRASVDRAAADVALRWLWVLGGALAAGLGSVLLVLAVARWLLRPLAELAAGVRAVAAGERRAHVPERSGPPEVRELSEQFNRMSDAVTEAADQQRRLVADASHQLRNPMAALRLRLDTLGGHVAPGGARSYAAAVAEVERLESLLDGLLALASAESTATEVAAGGREPGLADAGAVAVDRADFWQVPSPVVPALPVLVRCPESELSQVLDVVLDNAVKYGGGRVEVSVGADRAAGVGWVRVADDGPGLTDAELALATDRFWRGRSDRPGTGLGLAIADRLVRAHGGALELSSTGGLVARVVLPLEPAL</sequence>
<keyword evidence="6 11" id="KW-0812">Transmembrane</keyword>
<dbReference type="SUPFAM" id="SSF158472">
    <property type="entry name" value="HAMP domain-like"/>
    <property type="match status" value="1"/>
</dbReference>
<dbReference type="AlphaFoldDB" id="A0A495W4E1"/>
<dbReference type="SUPFAM" id="SSF55874">
    <property type="entry name" value="ATPase domain of HSP90 chaperone/DNA topoisomerase II/histidine kinase"/>
    <property type="match status" value="1"/>
</dbReference>
<dbReference type="SUPFAM" id="SSF47384">
    <property type="entry name" value="Homodimeric domain of signal transducing histidine kinase"/>
    <property type="match status" value="1"/>
</dbReference>
<dbReference type="InterPro" id="IPR003594">
    <property type="entry name" value="HATPase_dom"/>
</dbReference>
<evidence type="ECO:0000256" key="4">
    <source>
        <dbReference type="ARBA" id="ARBA00022553"/>
    </source>
</evidence>
<dbReference type="InterPro" id="IPR036097">
    <property type="entry name" value="HisK_dim/P_sf"/>
</dbReference>
<proteinExistence type="predicted"/>
<dbReference type="PRINTS" id="PR00344">
    <property type="entry name" value="BCTRLSENSOR"/>
</dbReference>
<dbReference type="InterPro" id="IPR005467">
    <property type="entry name" value="His_kinase_dom"/>
</dbReference>
<dbReference type="Pfam" id="PF00672">
    <property type="entry name" value="HAMP"/>
    <property type="match status" value="1"/>
</dbReference>
<reference evidence="15 16" key="1">
    <citation type="submission" date="2018-10" db="EMBL/GenBank/DDBJ databases">
        <title>Sequencing the genomes of 1000 actinobacteria strains.</title>
        <authorList>
            <person name="Klenk H.-P."/>
        </authorList>
    </citation>
    <scope>NUCLEOTIDE SEQUENCE [LARGE SCALE GENOMIC DNA]</scope>
    <source>
        <strain evidence="15 16">DSM 43800</strain>
    </source>
</reference>
<dbReference type="EC" id="2.7.13.3" evidence="3"/>
<dbReference type="PANTHER" id="PTHR45436:SF5">
    <property type="entry name" value="SENSOR HISTIDINE KINASE TRCS"/>
    <property type="match status" value="1"/>
</dbReference>
<dbReference type="EMBL" id="RBXO01000001">
    <property type="protein sequence ID" value="RKT55970.1"/>
    <property type="molecule type" value="Genomic_DNA"/>
</dbReference>
<dbReference type="SMART" id="SM00304">
    <property type="entry name" value="HAMP"/>
    <property type="match status" value="1"/>
</dbReference>
<feature type="transmembrane region" description="Helical" evidence="11">
    <location>
        <begin position="160"/>
        <end position="182"/>
    </location>
</feature>
<keyword evidence="7 15" id="KW-0418">Kinase</keyword>
<comment type="catalytic activity">
    <reaction evidence="1">
        <text>ATP + protein L-histidine = ADP + protein N-phospho-L-histidine.</text>
        <dbReference type="EC" id="2.7.13.3"/>
    </reaction>
</comment>
<evidence type="ECO:0000259" key="14">
    <source>
        <dbReference type="PROSITE" id="PS50885"/>
    </source>
</evidence>
<evidence type="ECO:0000256" key="1">
    <source>
        <dbReference type="ARBA" id="ARBA00000085"/>
    </source>
</evidence>
<comment type="caution">
    <text evidence="15">The sequence shown here is derived from an EMBL/GenBank/DDBJ whole genome shotgun (WGS) entry which is preliminary data.</text>
</comment>
<dbReference type="Pfam" id="PF02518">
    <property type="entry name" value="HATPase_c"/>
    <property type="match status" value="1"/>
</dbReference>
<evidence type="ECO:0000259" key="13">
    <source>
        <dbReference type="PROSITE" id="PS50109"/>
    </source>
</evidence>
<feature type="chain" id="PRO_5019799726" description="histidine kinase" evidence="12">
    <location>
        <begin position="22"/>
        <end position="452"/>
    </location>
</feature>
<accession>A0A495W4E1</accession>
<dbReference type="Pfam" id="PF00512">
    <property type="entry name" value="HisKA"/>
    <property type="match status" value="1"/>
</dbReference>